<gene>
    <name evidence="2" type="ORF">AMATHDRAFT_49568</name>
</gene>
<protein>
    <submittedName>
        <fullName evidence="2">Uncharacterized protein</fullName>
    </submittedName>
</protein>
<proteinExistence type="predicted"/>
<keyword evidence="3" id="KW-1185">Reference proteome</keyword>
<evidence type="ECO:0000313" key="3">
    <source>
        <dbReference type="Proteomes" id="UP000242287"/>
    </source>
</evidence>
<evidence type="ECO:0000256" key="1">
    <source>
        <dbReference type="SAM" id="MobiDB-lite"/>
    </source>
</evidence>
<sequence>MKANQISASPTSKSSSGPHAQAQPKSSPRLSTLKEWSEKHIKAIFEADTDEEALRAIEETFSSNVTGSLNGVPINNRKGVEMLVLTLRGGKGGMKVRWQYGLSAPADPATNRDGAFGGVYVIHNVKRTLPGTQTLATFDRHKAATVKIESTSSDPNVDSRRITSLILVASDERVDNLAKL</sequence>
<feature type="compositionally biased region" description="Low complexity" evidence="1">
    <location>
        <begin position="7"/>
        <end position="16"/>
    </location>
</feature>
<organism evidence="2 3">
    <name type="scientific">Amanita thiersii Skay4041</name>
    <dbReference type="NCBI Taxonomy" id="703135"/>
    <lineage>
        <taxon>Eukaryota</taxon>
        <taxon>Fungi</taxon>
        <taxon>Dikarya</taxon>
        <taxon>Basidiomycota</taxon>
        <taxon>Agaricomycotina</taxon>
        <taxon>Agaricomycetes</taxon>
        <taxon>Agaricomycetidae</taxon>
        <taxon>Agaricales</taxon>
        <taxon>Pluteineae</taxon>
        <taxon>Amanitaceae</taxon>
        <taxon>Amanita</taxon>
    </lineage>
</organism>
<dbReference type="OrthoDB" id="2845803at2759"/>
<evidence type="ECO:0000313" key="2">
    <source>
        <dbReference type="EMBL" id="PFH48362.1"/>
    </source>
</evidence>
<accession>A0A2A9NKY7</accession>
<dbReference type="AlphaFoldDB" id="A0A2A9NKY7"/>
<dbReference type="Proteomes" id="UP000242287">
    <property type="component" value="Unassembled WGS sequence"/>
</dbReference>
<dbReference type="EMBL" id="KZ302065">
    <property type="protein sequence ID" value="PFH48362.1"/>
    <property type="molecule type" value="Genomic_DNA"/>
</dbReference>
<reference evidence="2 3" key="1">
    <citation type="submission" date="2014-02" db="EMBL/GenBank/DDBJ databases">
        <title>Transposable element dynamics among asymbiotic and ectomycorrhizal Amanita fungi.</title>
        <authorList>
            <consortium name="DOE Joint Genome Institute"/>
            <person name="Hess J."/>
            <person name="Skrede I."/>
            <person name="Wolfe B."/>
            <person name="LaButti K."/>
            <person name="Ohm R.A."/>
            <person name="Grigoriev I.V."/>
            <person name="Pringle A."/>
        </authorList>
    </citation>
    <scope>NUCLEOTIDE SEQUENCE [LARGE SCALE GENOMIC DNA]</scope>
    <source>
        <strain evidence="2 3">SKay4041</strain>
    </source>
</reference>
<feature type="region of interest" description="Disordered" evidence="1">
    <location>
        <begin position="1"/>
        <end position="31"/>
    </location>
</feature>
<name>A0A2A9NKY7_9AGAR</name>